<dbReference type="Pfam" id="PF04937">
    <property type="entry name" value="DUF659"/>
    <property type="match status" value="1"/>
</dbReference>
<dbReference type="AlphaFoldDB" id="A0A8J5ZBN6"/>
<evidence type="ECO:0000313" key="3">
    <source>
        <dbReference type="Proteomes" id="UP000701853"/>
    </source>
</evidence>
<name>A0A8J5ZBN6_9ROSI</name>
<protein>
    <recommendedName>
        <fullName evidence="1">DUF659 domain-containing protein</fullName>
    </recommendedName>
</protein>
<dbReference type="InterPro" id="IPR007021">
    <property type="entry name" value="DUF659"/>
</dbReference>
<accession>A0A8J5ZBN6</accession>
<gene>
    <name evidence="2" type="ORF">CXB51_001354</name>
</gene>
<keyword evidence="3" id="KW-1185">Reference proteome</keyword>
<evidence type="ECO:0000313" key="2">
    <source>
        <dbReference type="EMBL" id="KAG8503354.1"/>
    </source>
</evidence>
<comment type="caution">
    <text evidence="2">The sequence shown here is derived from an EMBL/GenBank/DDBJ whole genome shotgun (WGS) entry which is preliminary data.</text>
</comment>
<dbReference type="EMBL" id="JAHUZN010000001">
    <property type="protein sequence ID" value="KAG8503354.1"/>
    <property type="molecule type" value="Genomic_DNA"/>
</dbReference>
<evidence type="ECO:0000259" key="1">
    <source>
        <dbReference type="Pfam" id="PF04937"/>
    </source>
</evidence>
<organism evidence="2 3">
    <name type="scientific">Gossypium anomalum</name>
    <dbReference type="NCBI Taxonomy" id="47600"/>
    <lineage>
        <taxon>Eukaryota</taxon>
        <taxon>Viridiplantae</taxon>
        <taxon>Streptophyta</taxon>
        <taxon>Embryophyta</taxon>
        <taxon>Tracheophyta</taxon>
        <taxon>Spermatophyta</taxon>
        <taxon>Magnoliopsida</taxon>
        <taxon>eudicotyledons</taxon>
        <taxon>Gunneridae</taxon>
        <taxon>Pentapetalae</taxon>
        <taxon>rosids</taxon>
        <taxon>malvids</taxon>
        <taxon>Malvales</taxon>
        <taxon>Malvaceae</taxon>
        <taxon>Malvoideae</taxon>
        <taxon>Gossypium</taxon>
    </lineage>
</organism>
<proteinExistence type="predicted"/>
<dbReference type="Proteomes" id="UP000701853">
    <property type="component" value="Chromosome 1"/>
</dbReference>
<dbReference type="OrthoDB" id="1936192at2759"/>
<feature type="domain" description="DUF659" evidence="1">
    <location>
        <begin position="4"/>
        <end position="75"/>
    </location>
</feature>
<sequence>MTLLEPIRDTWRKRSSICSNGWSDLQQRPLINIMAASLGGAMFIMAVDSSDKIKDGGIYSKLGIEKITTQNLVQIYPISKVQYFDQSSHYSECRWVNDLVDEVSEVNNFILDHSLSQSIFNRYSNVMLLKVAETRFASNILVVESKRSFGKTMLDLDWKGLGLMEKKDPIKLKARKRMDLLVSET</sequence>
<reference evidence="2 3" key="1">
    <citation type="journal article" date="2021" name="bioRxiv">
        <title>The Gossypium anomalum genome as a resource for cotton improvement and evolutionary analysis of hybrid incompatibility.</title>
        <authorList>
            <person name="Grover C.E."/>
            <person name="Yuan D."/>
            <person name="Arick M.A."/>
            <person name="Miller E.R."/>
            <person name="Hu G."/>
            <person name="Peterson D.G."/>
            <person name="Wendel J.F."/>
            <person name="Udall J.A."/>
        </authorList>
    </citation>
    <scope>NUCLEOTIDE SEQUENCE [LARGE SCALE GENOMIC DNA]</scope>
    <source>
        <strain evidence="2">JFW-Udall</strain>
        <tissue evidence="2">Leaf</tissue>
    </source>
</reference>